<dbReference type="AlphaFoldDB" id="A0A939TPV7"/>
<feature type="compositionally biased region" description="Basic and acidic residues" evidence="1">
    <location>
        <begin position="39"/>
        <end position="71"/>
    </location>
</feature>
<evidence type="ECO:0000313" key="3">
    <source>
        <dbReference type="EMBL" id="MBO3664483.1"/>
    </source>
</evidence>
<organism evidence="2 4">
    <name type="scientific">Microbacterium stercoris</name>
    <dbReference type="NCBI Taxonomy" id="2820289"/>
    <lineage>
        <taxon>Bacteria</taxon>
        <taxon>Bacillati</taxon>
        <taxon>Actinomycetota</taxon>
        <taxon>Actinomycetes</taxon>
        <taxon>Micrococcales</taxon>
        <taxon>Microbacteriaceae</taxon>
        <taxon>Microbacterium</taxon>
    </lineage>
</organism>
<proteinExistence type="predicted"/>
<evidence type="ECO:0000313" key="4">
    <source>
        <dbReference type="Proteomes" id="UP000680132"/>
    </source>
</evidence>
<name>A0A939TPV7_9MICO</name>
<comment type="caution">
    <text evidence="2">The sequence shown here is derived from an EMBL/GenBank/DDBJ whole genome shotgun (WGS) entry which is preliminary data.</text>
</comment>
<gene>
    <name evidence="2" type="ORF">J5V96_03090</name>
    <name evidence="3" type="ORF">J5V96_13335</name>
</gene>
<protein>
    <submittedName>
        <fullName evidence="2">Methionine aminopeptidase</fullName>
    </submittedName>
</protein>
<evidence type="ECO:0000256" key="1">
    <source>
        <dbReference type="SAM" id="MobiDB-lite"/>
    </source>
</evidence>
<dbReference type="GO" id="GO:0004177">
    <property type="term" value="F:aminopeptidase activity"/>
    <property type="evidence" value="ECO:0007669"/>
    <property type="project" value="UniProtKB-KW"/>
</dbReference>
<accession>A0A939TPV7</accession>
<evidence type="ECO:0000313" key="2">
    <source>
        <dbReference type="EMBL" id="MBO3662491.1"/>
    </source>
</evidence>
<keyword evidence="2" id="KW-0378">Hydrolase</keyword>
<keyword evidence="2" id="KW-0031">Aminopeptidase</keyword>
<reference evidence="2" key="1">
    <citation type="submission" date="2021-03" db="EMBL/GenBank/DDBJ databases">
        <title>Microbacterium sp. nov., a novel actinobacterium isolated from cow dung.</title>
        <authorList>
            <person name="Zhang L."/>
        </authorList>
    </citation>
    <scope>NUCLEOTIDE SEQUENCE</scope>
    <source>
        <strain evidence="2">NEAU-LLB</strain>
    </source>
</reference>
<dbReference type="EMBL" id="JAGFOA010000005">
    <property type="protein sequence ID" value="MBO3664483.1"/>
    <property type="molecule type" value="Genomic_DNA"/>
</dbReference>
<feature type="region of interest" description="Disordered" evidence="1">
    <location>
        <begin position="21"/>
        <end position="71"/>
    </location>
</feature>
<sequence length="71" mass="8006">MSFEDTGLPADEWWYNSRTGEVEHGPESASLHRVGPFATREEAERAPEKLQERSKAWAAEEAREDGWGDAS</sequence>
<dbReference type="RefSeq" id="WP_208500159.1">
    <property type="nucleotide sequence ID" value="NZ_JAGFOA010000001.1"/>
</dbReference>
<dbReference type="Proteomes" id="UP000680132">
    <property type="component" value="Unassembled WGS sequence"/>
</dbReference>
<dbReference type="EMBL" id="JAGFOA010000001">
    <property type="protein sequence ID" value="MBO3662491.1"/>
    <property type="molecule type" value="Genomic_DNA"/>
</dbReference>
<keyword evidence="4" id="KW-1185">Reference proteome</keyword>
<keyword evidence="2" id="KW-0645">Protease</keyword>